<proteinExistence type="predicted"/>
<gene>
    <name evidence="1" type="ORF">CRENBAI_020665</name>
</gene>
<protein>
    <submittedName>
        <fullName evidence="1">Uncharacterized protein</fullName>
    </submittedName>
</protein>
<dbReference type="Proteomes" id="UP001311232">
    <property type="component" value="Unassembled WGS sequence"/>
</dbReference>
<dbReference type="AlphaFoldDB" id="A0AAV9RZS9"/>
<name>A0AAV9RZS9_9TELE</name>
<evidence type="ECO:0000313" key="2">
    <source>
        <dbReference type="Proteomes" id="UP001311232"/>
    </source>
</evidence>
<comment type="caution">
    <text evidence="1">The sequence shown here is derived from an EMBL/GenBank/DDBJ whole genome shotgun (WGS) entry which is preliminary data.</text>
</comment>
<reference evidence="1 2" key="1">
    <citation type="submission" date="2021-06" db="EMBL/GenBank/DDBJ databases">
        <authorList>
            <person name="Palmer J.M."/>
        </authorList>
    </citation>
    <scope>NUCLEOTIDE SEQUENCE [LARGE SCALE GENOMIC DNA]</scope>
    <source>
        <strain evidence="1 2">MEX-2019</strain>
        <tissue evidence="1">Muscle</tissue>
    </source>
</reference>
<accession>A0AAV9RZS9</accession>
<sequence length="97" mass="10811">MTSATDPFWVILEYLGNRKCYRHAVFAGTSGTPQNPVDTASIPLRTSVPELICRLNDPQGAPEHEEPTPRLDRTFLTGLRRGPKNEWVVYAAIEGSE</sequence>
<dbReference type="EMBL" id="JAHHUM010001159">
    <property type="protein sequence ID" value="KAK5614510.1"/>
    <property type="molecule type" value="Genomic_DNA"/>
</dbReference>
<evidence type="ECO:0000313" key="1">
    <source>
        <dbReference type="EMBL" id="KAK5614510.1"/>
    </source>
</evidence>
<organism evidence="1 2">
    <name type="scientific">Crenichthys baileyi</name>
    <name type="common">White River springfish</name>
    <dbReference type="NCBI Taxonomy" id="28760"/>
    <lineage>
        <taxon>Eukaryota</taxon>
        <taxon>Metazoa</taxon>
        <taxon>Chordata</taxon>
        <taxon>Craniata</taxon>
        <taxon>Vertebrata</taxon>
        <taxon>Euteleostomi</taxon>
        <taxon>Actinopterygii</taxon>
        <taxon>Neopterygii</taxon>
        <taxon>Teleostei</taxon>
        <taxon>Neoteleostei</taxon>
        <taxon>Acanthomorphata</taxon>
        <taxon>Ovalentaria</taxon>
        <taxon>Atherinomorphae</taxon>
        <taxon>Cyprinodontiformes</taxon>
        <taxon>Goodeidae</taxon>
        <taxon>Crenichthys</taxon>
    </lineage>
</organism>
<keyword evidence="2" id="KW-1185">Reference proteome</keyword>